<gene>
    <name evidence="3" type="ORF">NCCP1664_16460</name>
</gene>
<sequence length="209" mass="20363">MAQTALWTAAPAGHNRPKASVPCGPASPAAPPAVPARAAAGLAAAAFAAHGLLLATHHHGPWLTALFAAMSLACGACAVKTWRRPSVHGLSSLLAMSLAMMVLHLALFLGPGGTSTGHGTHHAAVPAAPAPAGQNLPVQAAAGLGSGLQGSLIPGDGTQGEGAQGDGAQGDVQGGGFPEEGAQGGAMLGIAGLELAVAWSAGFALRRRR</sequence>
<keyword evidence="2" id="KW-0472">Membrane</keyword>
<proteinExistence type="predicted"/>
<comment type="caution">
    <text evidence="3">The sequence shown here is derived from an EMBL/GenBank/DDBJ whole genome shotgun (WGS) entry which is preliminary data.</text>
</comment>
<dbReference type="RefSeq" id="WP_149956756.1">
    <property type="nucleotide sequence ID" value="NZ_BKDJ01000007.1"/>
</dbReference>
<feature type="transmembrane region" description="Helical" evidence="2">
    <location>
        <begin position="186"/>
        <end position="205"/>
    </location>
</feature>
<feature type="compositionally biased region" description="Gly residues" evidence="1">
    <location>
        <begin position="157"/>
        <end position="178"/>
    </location>
</feature>
<dbReference type="AlphaFoldDB" id="A0A5A7NQS5"/>
<reference evidence="3 4" key="1">
    <citation type="submission" date="2019-09" db="EMBL/GenBank/DDBJ databases">
        <title>Arthrobacter zafarii sp. nov., a moderately thermotolerant and halotolerant actinobacterium isolated from Cholistan desert soil of Pakistan.</title>
        <authorList>
            <person name="Amin A."/>
            <person name="Ahmed I."/>
            <person name="Khalid N."/>
            <person name="Schumann P."/>
            <person name="Busse H.J."/>
            <person name="Khan I.U."/>
            <person name="Li S."/>
            <person name="Li W.J."/>
        </authorList>
    </citation>
    <scope>NUCLEOTIDE SEQUENCE [LARGE SCALE GENOMIC DNA]</scope>
    <source>
        <strain evidence="3 4">NCCP-1664</strain>
    </source>
</reference>
<organism evidence="3 4">
    <name type="scientific">Zafaria cholistanensis</name>
    <dbReference type="NCBI Taxonomy" id="1682741"/>
    <lineage>
        <taxon>Bacteria</taxon>
        <taxon>Bacillati</taxon>
        <taxon>Actinomycetota</taxon>
        <taxon>Actinomycetes</taxon>
        <taxon>Micrococcales</taxon>
        <taxon>Micrococcaceae</taxon>
        <taxon>Zafaria</taxon>
    </lineage>
</organism>
<feature type="region of interest" description="Disordered" evidence="1">
    <location>
        <begin position="153"/>
        <end position="178"/>
    </location>
</feature>
<dbReference type="Proteomes" id="UP000325307">
    <property type="component" value="Unassembled WGS sequence"/>
</dbReference>
<evidence type="ECO:0000313" key="4">
    <source>
        <dbReference type="Proteomes" id="UP000325307"/>
    </source>
</evidence>
<name>A0A5A7NQS5_9MICC</name>
<protein>
    <submittedName>
        <fullName evidence="3">Uncharacterized protein</fullName>
    </submittedName>
</protein>
<accession>A0A5A7NQS5</accession>
<keyword evidence="2" id="KW-1133">Transmembrane helix</keyword>
<evidence type="ECO:0000256" key="2">
    <source>
        <dbReference type="SAM" id="Phobius"/>
    </source>
</evidence>
<feature type="transmembrane region" description="Helical" evidence="2">
    <location>
        <begin position="89"/>
        <end position="109"/>
    </location>
</feature>
<keyword evidence="2" id="KW-0812">Transmembrane</keyword>
<evidence type="ECO:0000256" key="1">
    <source>
        <dbReference type="SAM" id="MobiDB-lite"/>
    </source>
</evidence>
<evidence type="ECO:0000313" key="3">
    <source>
        <dbReference type="EMBL" id="GER23150.1"/>
    </source>
</evidence>
<keyword evidence="4" id="KW-1185">Reference proteome</keyword>
<feature type="transmembrane region" description="Helical" evidence="2">
    <location>
        <begin position="62"/>
        <end position="82"/>
    </location>
</feature>
<dbReference type="EMBL" id="BKDJ01000007">
    <property type="protein sequence ID" value="GER23150.1"/>
    <property type="molecule type" value="Genomic_DNA"/>
</dbReference>